<proteinExistence type="predicted"/>
<sequence length="198" mass="21221">MQGLKGGLKPVRVLAGTALVACLYVIAHATTALVITPLQYALFQDTTDFASLLYLPHGVRVLAVWLLRWQALPGLFAGAFASELIFTDGSLLEIMQPVLLESIAVGALSGYLVFEALRLSGEDAYAGANPHLNWQQLFMIGIVSSIVNSIGQSIVFGGLVVPENAVQVLLFYAIGDILGLFVMLLLTLAIFRGFRAAE</sequence>
<feature type="transmembrane region" description="Helical" evidence="1">
    <location>
        <begin position="62"/>
        <end position="86"/>
    </location>
</feature>
<feature type="transmembrane region" description="Helical" evidence="1">
    <location>
        <begin position="168"/>
        <end position="191"/>
    </location>
</feature>
<keyword evidence="1" id="KW-1133">Transmembrane helix</keyword>
<dbReference type="EMBL" id="FOMS01000004">
    <property type="protein sequence ID" value="SFD88204.1"/>
    <property type="molecule type" value="Genomic_DNA"/>
</dbReference>
<keyword evidence="1" id="KW-0472">Membrane</keyword>
<keyword evidence="1" id="KW-0812">Transmembrane</keyword>
<gene>
    <name evidence="2" type="ORF">SAMN04515678_10430</name>
</gene>
<name>A0A1I1VZ82_9RHOB</name>
<dbReference type="RefSeq" id="WP_149755284.1">
    <property type="nucleotide sequence ID" value="NZ_FOMS01000004.1"/>
</dbReference>
<feature type="transmembrane region" description="Helical" evidence="1">
    <location>
        <begin position="12"/>
        <end position="42"/>
    </location>
</feature>
<feature type="transmembrane region" description="Helical" evidence="1">
    <location>
        <begin position="98"/>
        <end position="117"/>
    </location>
</feature>
<protein>
    <recommendedName>
        <fullName evidence="4">MASE1 protein</fullName>
    </recommendedName>
</protein>
<keyword evidence="3" id="KW-1185">Reference proteome</keyword>
<dbReference type="Proteomes" id="UP000325289">
    <property type="component" value="Unassembled WGS sequence"/>
</dbReference>
<reference evidence="2 3" key="1">
    <citation type="submission" date="2016-10" db="EMBL/GenBank/DDBJ databases">
        <authorList>
            <person name="Varghese N."/>
            <person name="Submissions S."/>
        </authorList>
    </citation>
    <scope>NUCLEOTIDE SEQUENCE [LARGE SCALE GENOMIC DNA]</scope>
    <source>
        <strain evidence="3">YIM D21,KCTC 23444,ACCC 10710</strain>
    </source>
</reference>
<evidence type="ECO:0000313" key="3">
    <source>
        <dbReference type="Proteomes" id="UP000325289"/>
    </source>
</evidence>
<organism evidence="2 3">
    <name type="scientific">Roseivivax sediminis</name>
    <dbReference type="NCBI Taxonomy" id="936889"/>
    <lineage>
        <taxon>Bacteria</taxon>
        <taxon>Pseudomonadati</taxon>
        <taxon>Pseudomonadota</taxon>
        <taxon>Alphaproteobacteria</taxon>
        <taxon>Rhodobacterales</taxon>
        <taxon>Roseobacteraceae</taxon>
        <taxon>Roseivivax</taxon>
    </lineage>
</organism>
<evidence type="ECO:0000256" key="1">
    <source>
        <dbReference type="SAM" id="Phobius"/>
    </source>
</evidence>
<dbReference type="OrthoDB" id="7849442at2"/>
<accession>A0A1I1VZ82</accession>
<dbReference type="AlphaFoldDB" id="A0A1I1VZ82"/>
<evidence type="ECO:0000313" key="2">
    <source>
        <dbReference type="EMBL" id="SFD88204.1"/>
    </source>
</evidence>
<evidence type="ECO:0008006" key="4">
    <source>
        <dbReference type="Google" id="ProtNLM"/>
    </source>
</evidence>
<feature type="transmembrane region" description="Helical" evidence="1">
    <location>
        <begin position="137"/>
        <end position="161"/>
    </location>
</feature>